<dbReference type="InterPro" id="IPR014710">
    <property type="entry name" value="RmlC-like_jellyroll"/>
</dbReference>
<evidence type="ECO:0000259" key="2">
    <source>
        <dbReference type="Pfam" id="PF07883"/>
    </source>
</evidence>
<evidence type="ECO:0000313" key="4">
    <source>
        <dbReference type="Proteomes" id="UP000054279"/>
    </source>
</evidence>
<dbReference type="OrthoDB" id="5840532at2759"/>
<dbReference type="Proteomes" id="UP000054279">
    <property type="component" value="Unassembled WGS sequence"/>
</dbReference>
<feature type="region of interest" description="Disordered" evidence="1">
    <location>
        <begin position="44"/>
        <end position="76"/>
    </location>
</feature>
<name>A0A0C9UNU6_SPHS4</name>
<dbReference type="Pfam" id="PF07883">
    <property type="entry name" value="Cupin_2"/>
    <property type="match status" value="1"/>
</dbReference>
<reference evidence="3 4" key="1">
    <citation type="submission" date="2014-06" db="EMBL/GenBank/DDBJ databases">
        <title>Evolutionary Origins and Diversification of the Mycorrhizal Mutualists.</title>
        <authorList>
            <consortium name="DOE Joint Genome Institute"/>
            <consortium name="Mycorrhizal Genomics Consortium"/>
            <person name="Kohler A."/>
            <person name="Kuo A."/>
            <person name="Nagy L.G."/>
            <person name="Floudas D."/>
            <person name="Copeland A."/>
            <person name="Barry K.W."/>
            <person name="Cichocki N."/>
            <person name="Veneault-Fourrey C."/>
            <person name="LaButti K."/>
            <person name="Lindquist E.A."/>
            <person name="Lipzen A."/>
            <person name="Lundell T."/>
            <person name="Morin E."/>
            <person name="Murat C."/>
            <person name="Riley R."/>
            <person name="Ohm R."/>
            <person name="Sun H."/>
            <person name="Tunlid A."/>
            <person name="Henrissat B."/>
            <person name="Grigoriev I.V."/>
            <person name="Hibbett D.S."/>
            <person name="Martin F."/>
        </authorList>
    </citation>
    <scope>NUCLEOTIDE SEQUENCE [LARGE SCALE GENOMIC DNA]</scope>
    <source>
        <strain evidence="3 4">SS14</strain>
    </source>
</reference>
<dbReference type="PANTHER" id="PTHR36156">
    <property type="entry name" value="SLR2101 PROTEIN"/>
    <property type="match status" value="1"/>
</dbReference>
<protein>
    <recommendedName>
        <fullName evidence="2">Cupin type-2 domain-containing protein</fullName>
    </recommendedName>
</protein>
<dbReference type="AlphaFoldDB" id="A0A0C9UNU6"/>
<accession>A0A0C9UNU6</accession>
<evidence type="ECO:0000256" key="1">
    <source>
        <dbReference type="SAM" id="MobiDB-lite"/>
    </source>
</evidence>
<dbReference type="SUPFAM" id="SSF51182">
    <property type="entry name" value="RmlC-like cupins"/>
    <property type="match status" value="1"/>
</dbReference>
<gene>
    <name evidence="3" type="ORF">M422DRAFT_271900</name>
</gene>
<proteinExistence type="predicted"/>
<dbReference type="PANTHER" id="PTHR36156:SF2">
    <property type="entry name" value="CUPIN TYPE-2 DOMAIN-CONTAINING PROTEIN"/>
    <property type="match status" value="1"/>
</dbReference>
<organism evidence="3 4">
    <name type="scientific">Sphaerobolus stellatus (strain SS14)</name>
    <dbReference type="NCBI Taxonomy" id="990650"/>
    <lineage>
        <taxon>Eukaryota</taxon>
        <taxon>Fungi</taxon>
        <taxon>Dikarya</taxon>
        <taxon>Basidiomycota</taxon>
        <taxon>Agaricomycotina</taxon>
        <taxon>Agaricomycetes</taxon>
        <taxon>Phallomycetidae</taxon>
        <taxon>Geastrales</taxon>
        <taxon>Sphaerobolaceae</taxon>
        <taxon>Sphaerobolus</taxon>
    </lineage>
</organism>
<dbReference type="EMBL" id="KN837351">
    <property type="protein sequence ID" value="KIJ26935.1"/>
    <property type="molecule type" value="Genomic_DNA"/>
</dbReference>
<dbReference type="HOGENOM" id="CLU_1230582_0_0_1"/>
<feature type="domain" description="Cupin type-2" evidence="2">
    <location>
        <begin position="145"/>
        <end position="207"/>
    </location>
</feature>
<evidence type="ECO:0000313" key="3">
    <source>
        <dbReference type="EMBL" id="KIJ26935.1"/>
    </source>
</evidence>
<dbReference type="InterPro" id="IPR011051">
    <property type="entry name" value="RmlC_Cupin_sf"/>
</dbReference>
<keyword evidence="4" id="KW-1185">Reference proteome</keyword>
<dbReference type="InterPro" id="IPR047142">
    <property type="entry name" value="OryJ/VirC-like"/>
</dbReference>
<dbReference type="CDD" id="cd02231">
    <property type="entry name" value="cupin_BLL6423-like"/>
    <property type="match status" value="1"/>
</dbReference>
<sequence>MPMGLTQRMARKDVKINLTQESNHKISLVSISNRGSPACWLKKVATRRSRQNNKREDGDAVTKPSTQPKLESDSELEMQKTALTSTPGPSGSRSISEEDNLPRWHQKVWWIDVVPADVSRERDEDPTKREKSFEGPADNGSVGIFVHFGPGSSGPMHFTKSLDYGIIIEGELELELDNGEKTVLKIGDVIVQRETKHAWHNPHPTQLAKIFICIVSANGVAEKKD</sequence>
<dbReference type="InterPro" id="IPR013096">
    <property type="entry name" value="Cupin_2"/>
</dbReference>
<dbReference type="Gene3D" id="2.60.120.10">
    <property type="entry name" value="Jelly Rolls"/>
    <property type="match status" value="1"/>
</dbReference>